<keyword evidence="2" id="KW-0067">ATP-binding</keyword>
<reference evidence="7" key="1">
    <citation type="journal article" date="2019" name="Int. J. Syst. Evol. Microbiol.">
        <title>The Global Catalogue of Microorganisms (GCM) 10K type strain sequencing project: providing services to taxonomists for standard genome sequencing and annotation.</title>
        <authorList>
            <consortium name="The Broad Institute Genomics Platform"/>
            <consortium name="The Broad Institute Genome Sequencing Center for Infectious Disease"/>
            <person name="Wu L."/>
            <person name="Ma J."/>
        </authorList>
    </citation>
    <scope>NUCLEOTIDE SEQUENCE [LARGE SCALE GENOMIC DNA]</scope>
    <source>
        <strain evidence="7">JCM 14306</strain>
    </source>
</reference>
<dbReference type="RefSeq" id="WP_344108078.1">
    <property type="nucleotide sequence ID" value="NZ_BAAANE010000002.1"/>
</dbReference>
<dbReference type="Pfam" id="PF25601">
    <property type="entry name" value="AAA_lid_14"/>
    <property type="match status" value="1"/>
</dbReference>
<dbReference type="Gene3D" id="3.40.50.300">
    <property type="entry name" value="P-loop containing nucleotide triphosphate hydrolases"/>
    <property type="match status" value="1"/>
</dbReference>
<dbReference type="InterPro" id="IPR009057">
    <property type="entry name" value="Homeodomain-like_sf"/>
</dbReference>
<sequence>MGALVPVRSSIRISWERSEASRVDVDRPSPSYVDRVDRESTLSRAARPVIDALTSELHNEPVCIILTDSKGTVLDRRGGDPALLRRLDSVDLAPGFRYAESDVGTNGIGTALEVGGPILVDGAEHYTGPLRMFSCAGALITHPVTGGLLGVVDITTHANNSNSLLLSFAKLAARRIQQLVVEEANALDHALLSDYYAACRHSGGSVLALGDEVFMMNSHAQQRFDAIDQAALIDRTRDARGGTKPEVFLADLPSGLVARLAYHPTFVGDTLAGGVIQIKEQRTAVRSVTSARTPSIPGAAEASAVWRHVTQEVLDACSRGEWLVAEGEPGVGKLTLLRAAHDHVSPNRRLVVLDPTETATADELLSEAYEELDSGADLIIRHAHLLTSEVLDGLAALLQNVRDGAQAREPWVALTVLADRSEISDQLSIQLLRYFPRTVAVPPLRYHLEDVPALVRSLLTKAGVTDLTFSTMAMNQLMRLPWAGNVTHLRSVLAAVARRRRSGLVELEDLPPECLATTRRQLTAIEALERDAIVEALSAHRGDKPAAAIALGMSRATIYRKIRDYGIVT</sequence>
<dbReference type="PANTHER" id="PTHR32071">
    <property type="entry name" value="TRANSCRIPTIONAL REGULATORY PROTEIN"/>
    <property type="match status" value="1"/>
</dbReference>
<gene>
    <name evidence="6" type="ORF">GCM10009744_04580</name>
</gene>
<dbReference type="PANTHER" id="PTHR32071:SF122">
    <property type="entry name" value="SIGMA FACTOR"/>
    <property type="match status" value="1"/>
</dbReference>
<evidence type="ECO:0000259" key="5">
    <source>
        <dbReference type="PROSITE" id="PS50045"/>
    </source>
</evidence>
<dbReference type="Gene3D" id="1.10.8.60">
    <property type="match status" value="1"/>
</dbReference>
<dbReference type="InterPro" id="IPR002197">
    <property type="entry name" value="HTH_Fis"/>
</dbReference>
<evidence type="ECO:0000313" key="7">
    <source>
        <dbReference type="Proteomes" id="UP001501319"/>
    </source>
</evidence>
<organism evidence="6 7">
    <name type="scientific">Kribbella alba</name>
    <dbReference type="NCBI Taxonomy" id="190197"/>
    <lineage>
        <taxon>Bacteria</taxon>
        <taxon>Bacillati</taxon>
        <taxon>Actinomycetota</taxon>
        <taxon>Actinomycetes</taxon>
        <taxon>Propionibacteriales</taxon>
        <taxon>Kribbellaceae</taxon>
        <taxon>Kribbella</taxon>
    </lineage>
</organism>
<keyword evidence="7" id="KW-1185">Reference proteome</keyword>
<keyword evidence="3" id="KW-0805">Transcription regulation</keyword>
<dbReference type="Pfam" id="PF02954">
    <property type="entry name" value="HTH_8"/>
    <property type="match status" value="1"/>
</dbReference>
<protein>
    <submittedName>
        <fullName evidence="6">Helix-turn-helix domain-containing protein</fullName>
    </submittedName>
</protein>
<dbReference type="EMBL" id="BAAANE010000002">
    <property type="protein sequence ID" value="GAA1620751.1"/>
    <property type="molecule type" value="Genomic_DNA"/>
</dbReference>
<comment type="caution">
    <text evidence="6">The sequence shown here is derived from an EMBL/GenBank/DDBJ whole genome shotgun (WGS) entry which is preliminary data.</text>
</comment>
<keyword evidence="1" id="KW-0547">Nucleotide-binding</keyword>
<dbReference type="InterPro" id="IPR002078">
    <property type="entry name" value="Sigma_54_int"/>
</dbReference>
<evidence type="ECO:0000256" key="4">
    <source>
        <dbReference type="ARBA" id="ARBA00023163"/>
    </source>
</evidence>
<evidence type="ECO:0000256" key="3">
    <source>
        <dbReference type="ARBA" id="ARBA00023015"/>
    </source>
</evidence>
<dbReference type="InterPro" id="IPR058031">
    <property type="entry name" value="AAA_lid_NorR"/>
</dbReference>
<dbReference type="InterPro" id="IPR029016">
    <property type="entry name" value="GAF-like_dom_sf"/>
</dbReference>
<accession>A0ABP4QSA4</accession>
<dbReference type="Gene3D" id="1.10.10.60">
    <property type="entry name" value="Homeodomain-like"/>
    <property type="match status" value="1"/>
</dbReference>
<dbReference type="SUPFAM" id="SSF52540">
    <property type="entry name" value="P-loop containing nucleoside triphosphate hydrolases"/>
    <property type="match status" value="1"/>
</dbReference>
<evidence type="ECO:0000313" key="6">
    <source>
        <dbReference type="EMBL" id="GAA1620751.1"/>
    </source>
</evidence>
<dbReference type="InterPro" id="IPR027417">
    <property type="entry name" value="P-loop_NTPase"/>
</dbReference>
<keyword evidence="4" id="KW-0804">Transcription</keyword>
<dbReference type="PRINTS" id="PR01590">
    <property type="entry name" value="HTHFIS"/>
</dbReference>
<dbReference type="SUPFAM" id="SSF46689">
    <property type="entry name" value="Homeodomain-like"/>
    <property type="match status" value="1"/>
</dbReference>
<feature type="domain" description="Sigma-54 factor interaction" evidence="5">
    <location>
        <begin position="431"/>
        <end position="498"/>
    </location>
</feature>
<dbReference type="Gene3D" id="3.30.450.40">
    <property type="match status" value="1"/>
</dbReference>
<evidence type="ECO:0000256" key="1">
    <source>
        <dbReference type="ARBA" id="ARBA00022741"/>
    </source>
</evidence>
<dbReference type="PROSITE" id="PS50045">
    <property type="entry name" value="SIGMA54_INTERACT_4"/>
    <property type="match status" value="1"/>
</dbReference>
<proteinExistence type="predicted"/>
<name>A0ABP4QSA4_9ACTN</name>
<evidence type="ECO:0000256" key="2">
    <source>
        <dbReference type="ARBA" id="ARBA00022840"/>
    </source>
</evidence>
<dbReference type="Proteomes" id="UP001501319">
    <property type="component" value="Unassembled WGS sequence"/>
</dbReference>